<comment type="similarity">
    <text evidence="2 8">Belongs to the ZIP transporter (TC 2.A.5) family.</text>
</comment>
<dbReference type="GO" id="GO:0005886">
    <property type="term" value="C:plasma membrane"/>
    <property type="evidence" value="ECO:0007669"/>
    <property type="project" value="UniProtKB-SubCell"/>
</dbReference>
<evidence type="ECO:0000256" key="2">
    <source>
        <dbReference type="ARBA" id="ARBA00006939"/>
    </source>
</evidence>
<keyword evidence="3 8" id="KW-0813">Transport</keyword>
<dbReference type="OrthoDB" id="448280at2759"/>
<sequence>MKATTAFLFAAAVALLLLGTASAESDASTAAAEAPDVVGGDQTLSHKLKIIAGISILVSGAVGCSLPVLGKRVPALHPQSDVFFLMKAFAAGVILATGLVHILPDAFEKLGSEILAGTPWRKFPFAGLGAMLGALGTLIIDTVATGYFTRRSLRHDGGGEAAGKAAADVDVVDDVESQVVHVHGGGHQLGAHTHATHGHAHGGGGDDDDATGQTLRHRVICQVLEFGIVVHSIIIGISLGASQDVSNIKPLMIAICFHQLFEGIGLGGCITQANFKLRSIVTMVIFFCLTTPFGVLVGFGISSRYNENSPAALIVEGLLNSVGAGILIYMALVDLLAEDFKNKKVQSKGKLHLGVNLAMLTGAALMSVLAIWA</sequence>
<dbReference type="PANTHER" id="PTHR11040:SF35">
    <property type="entry name" value="ZINC TRANSPORTER 5"/>
    <property type="match status" value="1"/>
</dbReference>
<keyword evidence="4 8" id="KW-0812">Transmembrane</keyword>
<feature type="transmembrane region" description="Helical" evidence="8">
    <location>
        <begin position="50"/>
        <end position="70"/>
    </location>
</feature>
<keyword evidence="7 8" id="KW-0472">Membrane</keyword>
<feature type="chain" id="PRO_5023809790" description="Zinc transporter" evidence="9">
    <location>
        <begin position="24"/>
        <end position="373"/>
    </location>
</feature>
<dbReference type="InterPro" id="IPR003689">
    <property type="entry name" value="ZIP"/>
</dbReference>
<feature type="transmembrane region" description="Helical" evidence="8">
    <location>
        <begin position="82"/>
        <end position="103"/>
    </location>
</feature>
<reference evidence="10 11" key="1">
    <citation type="journal article" date="2019" name="Sci. Rep.">
        <title>A high-quality genome of Eragrostis curvula grass provides insights into Poaceae evolution and supports new strategies to enhance forage quality.</title>
        <authorList>
            <person name="Carballo J."/>
            <person name="Santos B.A.C.M."/>
            <person name="Zappacosta D."/>
            <person name="Garbus I."/>
            <person name="Selva J.P."/>
            <person name="Gallo C.A."/>
            <person name="Diaz A."/>
            <person name="Albertini E."/>
            <person name="Caccamo M."/>
            <person name="Echenique V."/>
        </authorList>
    </citation>
    <scope>NUCLEOTIDE SEQUENCE [LARGE SCALE GENOMIC DNA]</scope>
    <source>
        <strain evidence="11">cv. Victoria</strain>
        <tissue evidence="10">Leaf</tissue>
    </source>
</reference>
<keyword evidence="9" id="KW-0732">Signal</keyword>
<feature type="transmembrane region" description="Helical" evidence="8">
    <location>
        <begin position="223"/>
        <end position="242"/>
    </location>
</feature>
<evidence type="ECO:0000256" key="3">
    <source>
        <dbReference type="ARBA" id="ARBA00022448"/>
    </source>
</evidence>
<gene>
    <name evidence="10" type="ORF">EJB05_08766</name>
</gene>
<dbReference type="Proteomes" id="UP000324897">
    <property type="component" value="Unassembled WGS sequence"/>
</dbReference>
<evidence type="ECO:0000256" key="6">
    <source>
        <dbReference type="ARBA" id="ARBA00023065"/>
    </source>
</evidence>
<dbReference type="PANTHER" id="PTHR11040">
    <property type="entry name" value="ZINC/IRON TRANSPORTER"/>
    <property type="match status" value="1"/>
</dbReference>
<feature type="non-terminal residue" evidence="10">
    <location>
        <position position="1"/>
    </location>
</feature>
<keyword evidence="11" id="KW-1185">Reference proteome</keyword>
<evidence type="ECO:0000313" key="10">
    <source>
        <dbReference type="EMBL" id="TVU42364.1"/>
    </source>
</evidence>
<dbReference type="NCBIfam" id="TIGR00820">
    <property type="entry name" value="zip"/>
    <property type="match status" value="1"/>
</dbReference>
<keyword evidence="5 8" id="KW-1133">Transmembrane helix</keyword>
<feature type="transmembrane region" description="Helical" evidence="8">
    <location>
        <begin position="313"/>
        <end position="332"/>
    </location>
</feature>
<evidence type="ECO:0008006" key="12">
    <source>
        <dbReference type="Google" id="ProtNLM"/>
    </source>
</evidence>
<feature type="transmembrane region" description="Helical" evidence="8">
    <location>
        <begin position="123"/>
        <end position="144"/>
    </location>
</feature>
<feature type="transmembrane region" description="Helical" evidence="8">
    <location>
        <begin position="353"/>
        <end position="372"/>
    </location>
</feature>
<name>A0A5J9W4C6_9POAL</name>
<evidence type="ECO:0000256" key="8">
    <source>
        <dbReference type="RuleBase" id="RU362088"/>
    </source>
</evidence>
<keyword evidence="6 8" id="KW-0406">Ion transport</keyword>
<evidence type="ECO:0000256" key="9">
    <source>
        <dbReference type="SAM" id="SignalP"/>
    </source>
</evidence>
<evidence type="ECO:0000256" key="1">
    <source>
        <dbReference type="ARBA" id="ARBA00004651"/>
    </source>
</evidence>
<evidence type="ECO:0000313" key="11">
    <source>
        <dbReference type="Proteomes" id="UP000324897"/>
    </source>
</evidence>
<dbReference type="EMBL" id="RWGY01000005">
    <property type="protein sequence ID" value="TVU42364.1"/>
    <property type="molecule type" value="Genomic_DNA"/>
</dbReference>
<feature type="signal peptide" evidence="9">
    <location>
        <begin position="1"/>
        <end position="23"/>
    </location>
</feature>
<evidence type="ECO:0000256" key="7">
    <source>
        <dbReference type="ARBA" id="ARBA00023136"/>
    </source>
</evidence>
<protein>
    <recommendedName>
        <fullName evidence="12">Zinc transporter</fullName>
    </recommendedName>
</protein>
<dbReference type="GO" id="GO:0005385">
    <property type="term" value="F:zinc ion transmembrane transporter activity"/>
    <property type="evidence" value="ECO:0007669"/>
    <property type="project" value="InterPro"/>
</dbReference>
<dbReference type="Pfam" id="PF02535">
    <property type="entry name" value="Zip"/>
    <property type="match status" value="1"/>
</dbReference>
<comment type="caution">
    <text evidence="10">The sequence shown here is derived from an EMBL/GenBank/DDBJ whole genome shotgun (WGS) entry which is preliminary data.</text>
</comment>
<accession>A0A5J9W4C6</accession>
<proteinExistence type="inferred from homology"/>
<evidence type="ECO:0000256" key="5">
    <source>
        <dbReference type="ARBA" id="ARBA00022989"/>
    </source>
</evidence>
<feature type="transmembrane region" description="Helical" evidence="8">
    <location>
        <begin position="248"/>
        <end position="268"/>
    </location>
</feature>
<evidence type="ECO:0000256" key="4">
    <source>
        <dbReference type="ARBA" id="ARBA00022692"/>
    </source>
</evidence>
<organism evidence="10 11">
    <name type="scientific">Eragrostis curvula</name>
    <name type="common">weeping love grass</name>
    <dbReference type="NCBI Taxonomy" id="38414"/>
    <lineage>
        <taxon>Eukaryota</taxon>
        <taxon>Viridiplantae</taxon>
        <taxon>Streptophyta</taxon>
        <taxon>Embryophyta</taxon>
        <taxon>Tracheophyta</taxon>
        <taxon>Spermatophyta</taxon>
        <taxon>Magnoliopsida</taxon>
        <taxon>Liliopsida</taxon>
        <taxon>Poales</taxon>
        <taxon>Poaceae</taxon>
        <taxon>PACMAD clade</taxon>
        <taxon>Chloridoideae</taxon>
        <taxon>Eragrostideae</taxon>
        <taxon>Eragrostidinae</taxon>
        <taxon>Eragrostis</taxon>
    </lineage>
</organism>
<dbReference type="Gramene" id="TVU42364">
    <property type="protein sequence ID" value="TVU42364"/>
    <property type="gene ID" value="EJB05_08766"/>
</dbReference>
<dbReference type="AlphaFoldDB" id="A0A5J9W4C6"/>
<comment type="subcellular location">
    <subcellularLocation>
        <location evidence="1">Cell membrane</location>
        <topology evidence="1">Multi-pass membrane protein</topology>
    </subcellularLocation>
    <subcellularLocation>
        <location evidence="8">Membrane</location>
        <topology evidence="8">Multi-pass membrane protein</topology>
    </subcellularLocation>
</comment>
<dbReference type="InterPro" id="IPR004698">
    <property type="entry name" value="Zn/Fe_permease_fun/pln"/>
</dbReference>
<feature type="transmembrane region" description="Helical" evidence="8">
    <location>
        <begin position="280"/>
        <end position="301"/>
    </location>
</feature>